<dbReference type="RefSeq" id="WP_067482718.1">
    <property type="nucleotide sequence ID" value="NZ_BJUG01000007.1"/>
</dbReference>
<keyword evidence="1" id="KW-0472">Membrane</keyword>
<gene>
    <name evidence="3" type="ORF">A6E74_04790</name>
    <name evidence="2" type="ORF">ETH01_14630</name>
</gene>
<organism evidence="3 4">
    <name type="scientific">Enterococcus thailandicus</name>
    <dbReference type="NCBI Taxonomy" id="417368"/>
    <lineage>
        <taxon>Bacteria</taxon>
        <taxon>Bacillati</taxon>
        <taxon>Bacillota</taxon>
        <taxon>Bacilli</taxon>
        <taxon>Lactobacillales</taxon>
        <taxon>Enterococcaceae</taxon>
        <taxon>Enterococcus</taxon>
    </lineage>
</organism>
<evidence type="ECO:0000256" key="1">
    <source>
        <dbReference type="SAM" id="Phobius"/>
    </source>
</evidence>
<dbReference type="Proteomes" id="UP000321361">
    <property type="component" value="Unassembled WGS sequence"/>
</dbReference>
<evidence type="ECO:0000313" key="3">
    <source>
        <dbReference type="EMBL" id="OAQ56039.1"/>
    </source>
</evidence>
<feature type="transmembrane region" description="Helical" evidence="1">
    <location>
        <begin position="102"/>
        <end position="122"/>
    </location>
</feature>
<keyword evidence="1" id="KW-0812">Transmembrane</keyword>
<proteinExistence type="predicted"/>
<dbReference type="PATRIC" id="fig|417368.6.peg.779"/>
<sequence>MQKKERFQDWLFRYQYVYRLRRTHKQKTRFISAVIADILPMREDVQVIEYNQQKRTSSRNIYIGDVENAERVVCTYYDTPPRHVGAYTLFQRKEQAKATTKFILLGTVSLIFIGLMATIVYLMKHALVFDVTTFSTWLVIAVFASYFYFLGKVTQGLSNRKNLVRNTSSILTLLAMMEEPDEKTAYALLDEGCFGEQGVTVLQSVTKRNCEVYLLDSVGAKAPLRVLGTPKKTSEAAKKAGIEVVSEQLLEKQPMYLFSGENQAETTGFYLSREVLDQKELNMENIVKVMTFFKRNEPKLSVEEEASC</sequence>
<keyword evidence="1" id="KW-1133">Transmembrane helix</keyword>
<dbReference type="EMBL" id="BJUG01000007">
    <property type="protein sequence ID" value="GEK37176.1"/>
    <property type="molecule type" value="Genomic_DNA"/>
</dbReference>
<comment type="caution">
    <text evidence="3">The sequence shown here is derived from an EMBL/GenBank/DDBJ whole genome shotgun (WGS) entry which is preliminary data.</text>
</comment>
<dbReference type="AlphaFoldDB" id="A0A179ET53"/>
<accession>A0A179ET53</accession>
<protein>
    <submittedName>
        <fullName evidence="3">Uncharacterized protein</fullName>
    </submittedName>
</protein>
<dbReference type="Proteomes" id="UP000078516">
    <property type="component" value="Unassembled WGS sequence"/>
</dbReference>
<evidence type="ECO:0000313" key="2">
    <source>
        <dbReference type="EMBL" id="GEK37176.1"/>
    </source>
</evidence>
<keyword evidence="4" id="KW-1185">Reference proteome</keyword>
<evidence type="ECO:0000313" key="4">
    <source>
        <dbReference type="Proteomes" id="UP000078516"/>
    </source>
</evidence>
<dbReference type="OrthoDB" id="1920380at2"/>
<dbReference type="EMBL" id="LWMN01000011">
    <property type="protein sequence ID" value="OAQ56039.1"/>
    <property type="molecule type" value="Genomic_DNA"/>
</dbReference>
<feature type="transmembrane region" description="Helical" evidence="1">
    <location>
        <begin position="134"/>
        <end position="151"/>
    </location>
</feature>
<reference evidence="2 5" key="2">
    <citation type="submission" date="2019-07" db="EMBL/GenBank/DDBJ databases">
        <title>Whole genome shotgun sequence of Enterococcus thailandicus NBRC 101867.</title>
        <authorList>
            <person name="Hosoyama A."/>
            <person name="Uohara A."/>
            <person name="Ohji S."/>
            <person name="Ichikawa N."/>
        </authorList>
    </citation>
    <scope>NUCLEOTIDE SEQUENCE [LARGE SCALE GENOMIC DNA]</scope>
    <source>
        <strain evidence="2 5">NBRC 101867</strain>
    </source>
</reference>
<evidence type="ECO:0000313" key="5">
    <source>
        <dbReference type="Proteomes" id="UP000321361"/>
    </source>
</evidence>
<name>A0A179ET53_ENTTH</name>
<reference evidence="3 4" key="1">
    <citation type="submission" date="2016-04" db="EMBL/GenBank/DDBJ databases">
        <title>Draft genome of an Enterococcus thailandicus strain isolated from bovine feces.</title>
        <authorList>
            <person name="Beukers A.G."/>
            <person name="Zaheer R."/>
            <person name="Goji N."/>
            <person name="Cook S.R."/>
            <person name="Amoako K."/>
            <person name="Chaves A.V."/>
            <person name="Ward M.P."/>
            <person name="Mcallister T.A."/>
        </authorList>
    </citation>
    <scope>NUCLEOTIDE SEQUENCE [LARGE SCALE GENOMIC DNA]</scope>
    <source>
        <strain evidence="3 4">F0711D 46</strain>
    </source>
</reference>